<reference evidence="4 5" key="1">
    <citation type="submission" date="2017-05" db="EMBL/GenBank/DDBJ databases">
        <authorList>
            <person name="Song R."/>
            <person name="Chenine A.L."/>
            <person name="Ruprecht R.M."/>
        </authorList>
    </citation>
    <scope>NUCLEOTIDE SEQUENCE [LARGE SCALE GENOMIC DNA]</scope>
    <source>
        <strain evidence="4 5">CFBP 1590</strain>
    </source>
</reference>
<dbReference type="KEGG" id="pvd:CFBP1590__1944"/>
<evidence type="ECO:0000313" key="5">
    <source>
        <dbReference type="Proteomes" id="UP000196842"/>
    </source>
</evidence>
<dbReference type="AlphaFoldDB" id="A0A0D0LE82"/>
<protein>
    <submittedName>
        <fullName evidence="2">DUF6021 family protein</fullName>
    </submittedName>
</protein>
<dbReference type="GeneID" id="47767134"/>
<organism evidence="3 6">
    <name type="scientific">Pseudomonas viridiflava</name>
    <name type="common">Phytomonas viridiflava</name>
    <dbReference type="NCBI Taxonomy" id="33069"/>
    <lineage>
        <taxon>Bacteria</taxon>
        <taxon>Pseudomonadati</taxon>
        <taxon>Pseudomonadota</taxon>
        <taxon>Gammaproteobacteria</taxon>
        <taxon>Pseudomonadales</taxon>
        <taxon>Pseudomonadaceae</taxon>
        <taxon>Pseudomonas</taxon>
    </lineage>
</organism>
<accession>A0A0D0LE82</accession>
<evidence type="ECO:0000256" key="1">
    <source>
        <dbReference type="SAM" id="MobiDB-lite"/>
    </source>
</evidence>
<reference evidence="3 6" key="2">
    <citation type="submission" date="2018-08" db="EMBL/GenBank/DDBJ databases">
        <title>Recombination of ecologically and evolutionarily significant loci maintains genetic cohesion in the Pseudomonas syringae species complex.</title>
        <authorList>
            <person name="Dillon M."/>
            <person name="Thakur S."/>
            <person name="Almeida R.N.D."/>
            <person name="Weir B.S."/>
            <person name="Guttman D.S."/>
        </authorList>
    </citation>
    <scope>NUCLEOTIDE SEQUENCE [LARGE SCALE GENOMIC DNA]</scope>
    <source>
        <strain evidence="3 6">ICMP 19473</strain>
    </source>
</reference>
<dbReference type="RefSeq" id="WP_004880973.1">
    <property type="nucleotide sequence ID" value="NZ_CP036495.1"/>
</dbReference>
<evidence type="ECO:0000313" key="2">
    <source>
        <dbReference type="EMBL" id="MEE4040676.1"/>
    </source>
</evidence>
<dbReference type="Proteomes" id="UP000196842">
    <property type="component" value="Chromosome I"/>
</dbReference>
<dbReference type="Pfam" id="PF19485">
    <property type="entry name" value="DUF6021"/>
    <property type="match status" value="1"/>
</dbReference>
<feature type="compositionally biased region" description="Basic and acidic residues" evidence="1">
    <location>
        <begin position="37"/>
        <end position="54"/>
    </location>
</feature>
<proteinExistence type="predicted"/>
<dbReference type="EMBL" id="RBTP01000048">
    <property type="protein sequence ID" value="RMT79981.1"/>
    <property type="molecule type" value="Genomic_DNA"/>
</dbReference>
<dbReference type="EMBL" id="LT855380">
    <property type="protein sequence ID" value="SMS09530.1"/>
    <property type="molecule type" value="Genomic_DNA"/>
</dbReference>
<dbReference type="Proteomes" id="UP001343600">
    <property type="component" value="Unassembled WGS sequence"/>
</dbReference>
<sequence>MTGNKPSDNSTDKPDFNTESPDAGDPQVDPVKPAKTPAKEHGTKDDYPPYESDK</sequence>
<name>A0A0D0LE82_PSEVI</name>
<reference evidence="2 7" key="3">
    <citation type="submission" date="2024-01" db="EMBL/GenBank/DDBJ databases">
        <title>Characterization of Pseudomonas viridiflava in Georgia, USA.</title>
        <authorList>
            <person name="Zhao M."/>
            <person name="Dutta B."/>
        </authorList>
    </citation>
    <scope>NUCLEOTIDE SEQUENCE [LARGE SCALE GENOMIC DNA]</scope>
    <source>
        <strain evidence="2 7">21GA0539</strain>
    </source>
</reference>
<gene>
    <name evidence="3" type="ORF">ALP40_01155</name>
    <name evidence="4" type="ORF">CFBP1590__1944</name>
    <name evidence="2" type="ORF">V2I87_11290</name>
</gene>
<evidence type="ECO:0000313" key="6">
    <source>
        <dbReference type="Proteomes" id="UP000273854"/>
    </source>
</evidence>
<evidence type="ECO:0000313" key="7">
    <source>
        <dbReference type="Proteomes" id="UP001343600"/>
    </source>
</evidence>
<evidence type="ECO:0000313" key="4">
    <source>
        <dbReference type="EMBL" id="SMS09530.1"/>
    </source>
</evidence>
<dbReference type="EMBL" id="JAZEIP010000015">
    <property type="protein sequence ID" value="MEE4040676.1"/>
    <property type="molecule type" value="Genomic_DNA"/>
</dbReference>
<dbReference type="InterPro" id="IPR046063">
    <property type="entry name" value="DUF6021"/>
</dbReference>
<keyword evidence="7" id="KW-1185">Reference proteome</keyword>
<dbReference type="Proteomes" id="UP000273854">
    <property type="component" value="Unassembled WGS sequence"/>
</dbReference>
<feature type="region of interest" description="Disordered" evidence="1">
    <location>
        <begin position="1"/>
        <end position="54"/>
    </location>
</feature>
<evidence type="ECO:0000313" key="3">
    <source>
        <dbReference type="EMBL" id="RMT79981.1"/>
    </source>
</evidence>